<evidence type="ECO:0000313" key="3">
    <source>
        <dbReference type="Proteomes" id="UP000432089"/>
    </source>
</evidence>
<evidence type="ECO:0000256" key="1">
    <source>
        <dbReference type="ARBA" id="ARBA00022729"/>
    </source>
</evidence>
<dbReference type="SUPFAM" id="SSF89392">
    <property type="entry name" value="Prokaryotic lipoproteins and lipoprotein localization factors"/>
    <property type="match status" value="1"/>
</dbReference>
<name>A0A7V7TVV5_9HYPH</name>
<comment type="caution">
    <text evidence="2">The sequence shown here is derived from an EMBL/GenBank/DDBJ whole genome shotgun (WGS) entry which is preliminary data.</text>
</comment>
<dbReference type="InterPro" id="IPR029046">
    <property type="entry name" value="LolA/LolB/LppX"/>
</dbReference>
<accession>A0A7V7TVV5</accession>
<keyword evidence="3" id="KW-1185">Reference proteome</keyword>
<reference evidence="2 3" key="1">
    <citation type="submission" date="2019-09" db="EMBL/GenBank/DDBJ databases">
        <title>YIM 132180 draft genome.</title>
        <authorList>
            <person name="Zhang K."/>
        </authorList>
    </citation>
    <scope>NUCLEOTIDE SEQUENCE [LARGE SCALE GENOMIC DNA]</scope>
    <source>
        <strain evidence="2 3">YIM 132180</strain>
    </source>
</reference>
<organism evidence="2 3">
    <name type="scientific">Plantimonas leprariae</name>
    <dbReference type="NCBI Taxonomy" id="2615207"/>
    <lineage>
        <taxon>Bacteria</taxon>
        <taxon>Pseudomonadati</taxon>
        <taxon>Pseudomonadota</taxon>
        <taxon>Alphaproteobacteria</taxon>
        <taxon>Hyphomicrobiales</taxon>
        <taxon>Aurantimonadaceae</taxon>
        <taxon>Plantimonas</taxon>
    </lineage>
</organism>
<proteinExistence type="predicted"/>
<protein>
    <submittedName>
        <fullName evidence="2">DUF2092 domain-containing protein</fullName>
    </submittedName>
</protein>
<sequence>MSDVEEGPPIEPAAVAALTRMGEAIAAMKTFELKSATSVEIVLDDDQKLLVEGTADYRARRPDRLRVEMTTDVVHRELVYDGRTVTYASPDRNVYGSFDAPPTIKAMLERAAATYDLSLPLADLFDWGTPDAPFEKILRAFKVGEATIGGKSADHYAFRAEDQDWELWLAAEGDPLPLKYSLVDRLDPAGPRFSATLEWTPREAIPDDEFRFVPPGGMTKIGFLKSEDGK</sequence>
<dbReference type="Pfam" id="PF09865">
    <property type="entry name" value="DUF2092"/>
    <property type="match status" value="1"/>
</dbReference>
<evidence type="ECO:0000313" key="2">
    <source>
        <dbReference type="EMBL" id="KAB0679131.1"/>
    </source>
</evidence>
<keyword evidence="1" id="KW-0732">Signal</keyword>
<dbReference type="EMBL" id="VZDO01000011">
    <property type="protein sequence ID" value="KAB0679131.1"/>
    <property type="molecule type" value="Genomic_DNA"/>
</dbReference>
<dbReference type="Gene3D" id="2.50.20.10">
    <property type="entry name" value="Lipoprotein localisation LolA/LolB/LppX"/>
    <property type="match status" value="1"/>
</dbReference>
<dbReference type="AlphaFoldDB" id="A0A7V7TVV5"/>
<gene>
    <name evidence="2" type="ORF">F6X38_14265</name>
</gene>
<dbReference type="Proteomes" id="UP000432089">
    <property type="component" value="Unassembled WGS sequence"/>
</dbReference>
<dbReference type="InterPro" id="IPR019207">
    <property type="entry name" value="DUF2092"/>
</dbReference>